<evidence type="ECO:0000313" key="3">
    <source>
        <dbReference type="EMBL" id="KOO67837.1"/>
    </source>
</evidence>
<name>A0A8E1UR38_9BACT</name>
<dbReference type="Proteomes" id="UP000036951">
    <property type="component" value="Unassembled WGS sequence"/>
</dbReference>
<keyword evidence="1" id="KW-0479">Metal-binding</keyword>
<accession>A0A8E1UR38</accession>
<evidence type="ECO:0000256" key="1">
    <source>
        <dbReference type="ARBA" id="ARBA00022723"/>
    </source>
</evidence>
<dbReference type="OrthoDB" id="9797047at2"/>
<dbReference type="InterPro" id="IPR051610">
    <property type="entry name" value="GPI/OXD"/>
</dbReference>
<reference evidence="3 4" key="1">
    <citation type="submission" date="2015-06" db="EMBL/GenBank/DDBJ databases">
        <title>Prevotella sp. 109, sp. nov., a novel member of the family Prevotellaceae isolated from human faeces.</title>
        <authorList>
            <person name="Shkoporov A.N."/>
            <person name="Chaplin A.V."/>
            <person name="Kafarskaia L.I."/>
            <person name="Efimov B.A."/>
        </authorList>
    </citation>
    <scope>NUCLEOTIDE SEQUENCE [LARGE SCALE GENOMIC DNA]</scope>
    <source>
        <strain evidence="3 4">109</strain>
    </source>
</reference>
<dbReference type="SUPFAM" id="SSF51182">
    <property type="entry name" value="RmlC-like cupins"/>
    <property type="match status" value="1"/>
</dbReference>
<gene>
    <name evidence="3" type="ORF">ACU52_11110</name>
</gene>
<protein>
    <submittedName>
        <fullName evidence="3">Cupin</fullName>
    </submittedName>
</protein>
<dbReference type="Gene3D" id="2.60.120.10">
    <property type="entry name" value="Jelly Rolls"/>
    <property type="match status" value="1"/>
</dbReference>
<dbReference type="InterPro" id="IPR013096">
    <property type="entry name" value="Cupin_2"/>
</dbReference>
<dbReference type="InterPro" id="IPR011051">
    <property type="entry name" value="RmlC_Cupin_sf"/>
</dbReference>
<keyword evidence="4" id="KW-1185">Reference proteome</keyword>
<dbReference type="PANTHER" id="PTHR35848:SF6">
    <property type="entry name" value="CUPIN TYPE-2 DOMAIN-CONTAINING PROTEIN"/>
    <property type="match status" value="1"/>
</dbReference>
<dbReference type="InterPro" id="IPR014710">
    <property type="entry name" value="RmlC-like_jellyroll"/>
</dbReference>
<dbReference type="RefSeq" id="WP_021855209.1">
    <property type="nucleotide sequence ID" value="NZ_DAWCKJ010000088.1"/>
</dbReference>
<evidence type="ECO:0000259" key="2">
    <source>
        <dbReference type="Pfam" id="PF07883"/>
    </source>
</evidence>
<dbReference type="EMBL" id="LFQU01000023">
    <property type="protein sequence ID" value="KOO67837.1"/>
    <property type="molecule type" value="Genomic_DNA"/>
</dbReference>
<sequence>MIIDFEKINEESVMNFKGGEGQLDTRNFVDSANKIMMSRLKPGASSGYHTHENNSEIVYIISGVGHFRYDDTTENVKAGDVHYCPMGHSHAMFNDGTDDLVYFAIVPEHKL</sequence>
<feature type="domain" description="Cupin type-2" evidence="2">
    <location>
        <begin position="37"/>
        <end position="105"/>
    </location>
</feature>
<proteinExistence type="predicted"/>
<dbReference type="Pfam" id="PF07883">
    <property type="entry name" value="Cupin_2"/>
    <property type="match status" value="1"/>
</dbReference>
<comment type="caution">
    <text evidence="3">The sequence shown here is derived from an EMBL/GenBank/DDBJ whole genome shotgun (WGS) entry which is preliminary data.</text>
</comment>
<dbReference type="PANTHER" id="PTHR35848">
    <property type="entry name" value="OXALATE-BINDING PROTEIN"/>
    <property type="match status" value="1"/>
</dbReference>
<evidence type="ECO:0000313" key="4">
    <source>
        <dbReference type="Proteomes" id="UP000036951"/>
    </source>
</evidence>
<organism evidence="3 4">
    <name type="scientific">Xylanibacter rarus</name>
    <dbReference type="NCBI Taxonomy" id="1676614"/>
    <lineage>
        <taxon>Bacteria</taxon>
        <taxon>Pseudomonadati</taxon>
        <taxon>Bacteroidota</taxon>
        <taxon>Bacteroidia</taxon>
        <taxon>Bacteroidales</taxon>
        <taxon>Prevotellaceae</taxon>
        <taxon>Xylanibacter</taxon>
    </lineage>
</organism>
<dbReference type="AlphaFoldDB" id="A0A8E1UR38"/>
<dbReference type="GO" id="GO:0046872">
    <property type="term" value="F:metal ion binding"/>
    <property type="evidence" value="ECO:0007669"/>
    <property type="project" value="UniProtKB-KW"/>
</dbReference>